<dbReference type="InterPro" id="IPR027417">
    <property type="entry name" value="P-loop_NTPase"/>
</dbReference>
<dbReference type="KEGG" id="aqu:105313771"/>
<dbReference type="RefSeq" id="XP_011405766.1">
    <property type="nucleotide sequence ID" value="XM_011407464.2"/>
</dbReference>
<protein>
    <submittedName>
        <fullName evidence="1">Uncharacterized protein</fullName>
    </submittedName>
</protein>
<dbReference type="GeneID" id="105313771"/>
<dbReference type="AlphaFoldDB" id="A0AAN0INR9"/>
<name>A0AAN0INR9_AMPQE</name>
<proteinExistence type="predicted"/>
<dbReference type="PANTHER" id="PTHR48419">
    <property type="entry name" value="SULFOTRANSFERASE DOMAIN-CONTAINING PROTEIN"/>
    <property type="match status" value="1"/>
</dbReference>
<evidence type="ECO:0000313" key="2">
    <source>
        <dbReference type="Proteomes" id="UP000007879"/>
    </source>
</evidence>
<sequence length="174" mass="20230">MEFESVNQYRVVLWTAPRCLSSVFERSVRELKDVKVIYEPHQQAYFYGPERNTDGNLRATDDINPSATYKAADEELLKSHMDCRFVFIKNHAYFVERDYERYATEPSLKHTFLIRHPAKSIVSLVKIRKKLSFDISPSVNGMQQLHDLFQIVSKHTGIVPVVIDADDLVRNPKN</sequence>
<dbReference type="InterPro" id="IPR053226">
    <property type="entry name" value="Pyrrolopyrazine_biosynth_F"/>
</dbReference>
<dbReference type="PANTHER" id="PTHR48419:SF1">
    <property type="entry name" value="SULFOTRANSFERASE DOMAIN-CONTAINING PROTEIN"/>
    <property type="match status" value="1"/>
</dbReference>
<organism evidence="1 2">
    <name type="scientific">Amphimedon queenslandica</name>
    <name type="common">Sponge</name>
    <dbReference type="NCBI Taxonomy" id="400682"/>
    <lineage>
        <taxon>Eukaryota</taxon>
        <taxon>Metazoa</taxon>
        <taxon>Porifera</taxon>
        <taxon>Demospongiae</taxon>
        <taxon>Heteroscleromorpha</taxon>
        <taxon>Haplosclerida</taxon>
        <taxon>Niphatidae</taxon>
        <taxon>Amphimedon</taxon>
    </lineage>
</organism>
<dbReference type="EnsemblMetazoa" id="XM_011407464.2">
    <property type="protein sequence ID" value="XP_011405766.1"/>
    <property type="gene ID" value="LOC105313771"/>
</dbReference>
<keyword evidence="2" id="KW-1185">Reference proteome</keyword>
<dbReference type="SUPFAM" id="SSF52540">
    <property type="entry name" value="P-loop containing nucleoside triphosphate hydrolases"/>
    <property type="match status" value="1"/>
</dbReference>
<dbReference type="Proteomes" id="UP000007879">
    <property type="component" value="Unassembled WGS sequence"/>
</dbReference>
<reference evidence="2" key="1">
    <citation type="journal article" date="2010" name="Nature">
        <title>The Amphimedon queenslandica genome and the evolution of animal complexity.</title>
        <authorList>
            <person name="Srivastava M."/>
            <person name="Simakov O."/>
            <person name="Chapman J."/>
            <person name="Fahey B."/>
            <person name="Gauthier M.E."/>
            <person name="Mitros T."/>
            <person name="Richards G.S."/>
            <person name="Conaco C."/>
            <person name="Dacre M."/>
            <person name="Hellsten U."/>
            <person name="Larroux C."/>
            <person name="Putnam N.H."/>
            <person name="Stanke M."/>
            <person name="Adamska M."/>
            <person name="Darling A."/>
            <person name="Degnan S.M."/>
            <person name="Oakley T.H."/>
            <person name="Plachetzki D.C."/>
            <person name="Zhai Y."/>
            <person name="Adamski M."/>
            <person name="Calcino A."/>
            <person name="Cummins S.F."/>
            <person name="Goodstein D.M."/>
            <person name="Harris C."/>
            <person name="Jackson D.J."/>
            <person name="Leys S.P."/>
            <person name="Shu S."/>
            <person name="Woodcroft B.J."/>
            <person name="Vervoort M."/>
            <person name="Kosik K.S."/>
            <person name="Manning G."/>
            <person name="Degnan B.M."/>
            <person name="Rokhsar D.S."/>
        </authorList>
    </citation>
    <scope>NUCLEOTIDE SEQUENCE [LARGE SCALE GENOMIC DNA]</scope>
</reference>
<accession>A0AAN0INR9</accession>
<evidence type="ECO:0000313" key="1">
    <source>
        <dbReference type="EnsemblMetazoa" id="XP_011405766.1"/>
    </source>
</evidence>
<reference evidence="1" key="2">
    <citation type="submission" date="2024-06" db="UniProtKB">
        <authorList>
            <consortium name="EnsemblMetazoa"/>
        </authorList>
    </citation>
    <scope>IDENTIFICATION</scope>
</reference>